<evidence type="ECO:0000313" key="3">
    <source>
        <dbReference type="Proteomes" id="UP001396334"/>
    </source>
</evidence>
<feature type="compositionally biased region" description="Polar residues" evidence="1">
    <location>
        <begin position="111"/>
        <end position="128"/>
    </location>
</feature>
<protein>
    <submittedName>
        <fullName evidence="2">Uncharacterized protein</fullName>
    </submittedName>
</protein>
<reference evidence="2 3" key="1">
    <citation type="journal article" date="2024" name="G3 (Bethesda)">
        <title>Genome assembly of Hibiscus sabdariffa L. provides insights into metabolisms of medicinal natural products.</title>
        <authorList>
            <person name="Kim T."/>
        </authorList>
    </citation>
    <scope>NUCLEOTIDE SEQUENCE [LARGE SCALE GENOMIC DNA]</scope>
    <source>
        <strain evidence="2">TK-2024</strain>
        <tissue evidence="2">Old leaves</tissue>
    </source>
</reference>
<feature type="region of interest" description="Disordered" evidence="1">
    <location>
        <begin position="96"/>
        <end position="155"/>
    </location>
</feature>
<name>A0ABR2SN46_9ROSI</name>
<gene>
    <name evidence="2" type="ORF">V6N11_039547</name>
</gene>
<sequence>MFARIRFFHSCMKHHALDYFFVRDLVAVGSLLVQYIPSKAQIVDMLIKLLSHGKSSTTTTSSHVQIPFIPEFPTLSTSSVPVATAAATDVSNAQVTPDECGHELDDHHTKQVTQSPVHSSSGVATNSPVAGEGTVEAQEPSELRVHGEQDVSDAHPQMHSSLATVATELAVGEVAGNSTAKPGVESSRVVSGDLTLASNPTLEEGSSSAALEQEDVDIIEQSGVAIDPTVQGGCDNHAMVSNSRNTHTMITRSKV</sequence>
<proteinExistence type="predicted"/>
<dbReference type="Proteomes" id="UP001396334">
    <property type="component" value="Unassembled WGS sequence"/>
</dbReference>
<keyword evidence="3" id="KW-1185">Reference proteome</keyword>
<dbReference type="EMBL" id="JBBPBN010000013">
    <property type="protein sequence ID" value="KAK9026713.1"/>
    <property type="molecule type" value="Genomic_DNA"/>
</dbReference>
<organism evidence="2 3">
    <name type="scientific">Hibiscus sabdariffa</name>
    <name type="common">roselle</name>
    <dbReference type="NCBI Taxonomy" id="183260"/>
    <lineage>
        <taxon>Eukaryota</taxon>
        <taxon>Viridiplantae</taxon>
        <taxon>Streptophyta</taxon>
        <taxon>Embryophyta</taxon>
        <taxon>Tracheophyta</taxon>
        <taxon>Spermatophyta</taxon>
        <taxon>Magnoliopsida</taxon>
        <taxon>eudicotyledons</taxon>
        <taxon>Gunneridae</taxon>
        <taxon>Pentapetalae</taxon>
        <taxon>rosids</taxon>
        <taxon>malvids</taxon>
        <taxon>Malvales</taxon>
        <taxon>Malvaceae</taxon>
        <taxon>Malvoideae</taxon>
        <taxon>Hibiscus</taxon>
    </lineage>
</organism>
<evidence type="ECO:0000256" key="1">
    <source>
        <dbReference type="SAM" id="MobiDB-lite"/>
    </source>
</evidence>
<comment type="caution">
    <text evidence="2">The sequence shown here is derived from an EMBL/GenBank/DDBJ whole genome shotgun (WGS) entry which is preliminary data.</text>
</comment>
<feature type="compositionally biased region" description="Basic and acidic residues" evidence="1">
    <location>
        <begin position="141"/>
        <end position="153"/>
    </location>
</feature>
<accession>A0ABR2SN46</accession>
<evidence type="ECO:0000313" key="2">
    <source>
        <dbReference type="EMBL" id="KAK9026713.1"/>
    </source>
</evidence>
<feature type="compositionally biased region" description="Basic and acidic residues" evidence="1">
    <location>
        <begin position="99"/>
        <end position="109"/>
    </location>
</feature>